<sequence length="558" mass="60623">MKKKALSALLAGALAVSLLSACSSNEPQNISDVSASTDDTSTAATAEAAPAGAQEMTFVLNNIPDGLDPGVTNNSFAQYVLINCFEGLVTYDESGSLVGGCAESWDVSDDGLVYTFHLRDGLKWSDGTPLTANDFVYSIQRVLTPATAAQYVSMVTGYIKNAQEFYDGTATADDLGVKAIDDQTLEITLIQPTSYFIDVLSMWVYDPVQQATIEANGDAWTNSPETYVCNGPFKVTGMSLNENVILEKNENYWDADNVTLDKLTFRYILDNSTALTAYESGEVDGIISIPSSDYARLKAEKAGVQVYPSYGTVYYNINCSVAPYDNPLVRKALCLAVDRQSLIDNVAQVDATPAYSFLAPGYSVDGKDITEGRSDYGLSATADVEAAQAALAEAGYPNGEGFPTLKLSYYQDDTVKKIVEAMAEMLKNNLNINVEVSSNDWAIFYEDVQQGNYEVAAMGWSADYLNPMSFLPLFKTGDSSNNSFYSNAEYDALVEQVMQESDAAKAAELTMQAADLASNDYCCLPLYYKSNSFLMHDNISGYYMTASSNLYFKHVVVS</sequence>
<feature type="region of interest" description="Disordered" evidence="5">
    <location>
        <begin position="29"/>
        <end position="49"/>
    </location>
</feature>
<dbReference type="InterPro" id="IPR000914">
    <property type="entry name" value="SBP_5_dom"/>
</dbReference>
<dbReference type="Gene3D" id="3.10.105.10">
    <property type="entry name" value="Dipeptide-binding Protein, Domain 3"/>
    <property type="match status" value="1"/>
</dbReference>
<dbReference type="Pfam" id="PF00496">
    <property type="entry name" value="SBP_bac_5"/>
    <property type="match status" value="1"/>
</dbReference>
<comment type="similarity">
    <text evidence="2">Belongs to the bacterial solute-binding protein 5 family.</text>
</comment>
<evidence type="ECO:0000259" key="7">
    <source>
        <dbReference type="Pfam" id="PF00496"/>
    </source>
</evidence>
<evidence type="ECO:0000256" key="3">
    <source>
        <dbReference type="ARBA" id="ARBA00022448"/>
    </source>
</evidence>
<keyword evidence="4 6" id="KW-0732">Signal</keyword>
<feature type="signal peptide" evidence="6">
    <location>
        <begin position="1"/>
        <end position="21"/>
    </location>
</feature>
<protein>
    <submittedName>
        <fullName evidence="8">Peptide ABC transporter substrate-binding protein</fullName>
    </submittedName>
</protein>
<comment type="subcellular location">
    <subcellularLocation>
        <location evidence="1">Cell membrane</location>
        <topology evidence="1">Lipid-anchor</topology>
    </subcellularLocation>
</comment>
<dbReference type="PROSITE" id="PS01040">
    <property type="entry name" value="SBP_BACTERIAL_5"/>
    <property type="match status" value="1"/>
</dbReference>
<dbReference type="InterPro" id="IPR023765">
    <property type="entry name" value="SBP_5_CS"/>
</dbReference>
<reference evidence="8 9" key="1">
    <citation type="submission" date="2020-10" db="EMBL/GenBank/DDBJ databases">
        <title>ChiBAC.</title>
        <authorList>
            <person name="Zenner C."/>
            <person name="Hitch T.C.A."/>
            <person name="Clavel T."/>
        </authorList>
    </citation>
    <scope>NUCLEOTIDE SEQUENCE [LARGE SCALE GENOMIC DNA]</scope>
    <source>
        <strain evidence="8 9">DSM 109015</strain>
    </source>
</reference>
<dbReference type="SUPFAM" id="SSF53850">
    <property type="entry name" value="Periplasmic binding protein-like II"/>
    <property type="match status" value="1"/>
</dbReference>
<dbReference type="Gene3D" id="3.40.190.10">
    <property type="entry name" value="Periplasmic binding protein-like II"/>
    <property type="match status" value="1"/>
</dbReference>
<dbReference type="CDD" id="cd08504">
    <property type="entry name" value="PBP2_OppA"/>
    <property type="match status" value="1"/>
</dbReference>
<name>A0ABR9R5W0_9FIRM</name>
<dbReference type="PANTHER" id="PTHR30290">
    <property type="entry name" value="PERIPLASMIC BINDING COMPONENT OF ABC TRANSPORTER"/>
    <property type="match status" value="1"/>
</dbReference>
<comment type="caution">
    <text evidence="8">The sequence shown here is derived from an EMBL/GenBank/DDBJ whole genome shotgun (WGS) entry which is preliminary data.</text>
</comment>
<dbReference type="PANTHER" id="PTHR30290:SF10">
    <property type="entry name" value="PERIPLASMIC OLIGOPEPTIDE-BINDING PROTEIN-RELATED"/>
    <property type="match status" value="1"/>
</dbReference>
<dbReference type="EMBL" id="JADCKC010000003">
    <property type="protein sequence ID" value="MBE5038538.1"/>
    <property type="molecule type" value="Genomic_DNA"/>
</dbReference>
<keyword evidence="9" id="KW-1185">Reference proteome</keyword>
<dbReference type="PROSITE" id="PS51257">
    <property type="entry name" value="PROKAR_LIPOPROTEIN"/>
    <property type="match status" value="1"/>
</dbReference>
<dbReference type="PIRSF" id="PIRSF002741">
    <property type="entry name" value="MppA"/>
    <property type="match status" value="1"/>
</dbReference>
<dbReference type="RefSeq" id="WP_193502768.1">
    <property type="nucleotide sequence ID" value="NZ_JADCKC010000003.1"/>
</dbReference>
<evidence type="ECO:0000256" key="1">
    <source>
        <dbReference type="ARBA" id="ARBA00004193"/>
    </source>
</evidence>
<feature type="chain" id="PRO_5045597510" evidence="6">
    <location>
        <begin position="22"/>
        <end position="558"/>
    </location>
</feature>
<gene>
    <name evidence="8" type="ORF">INF35_12140</name>
</gene>
<evidence type="ECO:0000256" key="6">
    <source>
        <dbReference type="SAM" id="SignalP"/>
    </source>
</evidence>
<organism evidence="8 9">
    <name type="scientific">Gemmiger gallinarum</name>
    <dbReference type="NCBI Taxonomy" id="2779354"/>
    <lineage>
        <taxon>Bacteria</taxon>
        <taxon>Bacillati</taxon>
        <taxon>Bacillota</taxon>
        <taxon>Clostridia</taxon>
        <taxon>Eubacteriales</taxon>
        <taxon>Gemmiger</taxon>
    </lineage>
</organism>
<evidence type="ECO:0000256" key="2">
    <source>
        <dbReference type="ARBA" id="ARBA00005695"/>
    </source>
</evidence>
<dbReference type="InterPro" id="IPR039424">
    <property type="entry name" value="SBP_5"/>
</dbReference>
<dbReference type="InterPro" id="IPR030678">
    <property type="entry name" value="Peptide/Ni-bd"/>
</dbReference>
<keyword evidence="3" id="KW-0813">Transport</keyword>
<dbReference type="Proteomes" id="UP000768567">
    <property type="component" value="Unassembled WGS sequence"/>
</dbReference>
<evidence type="ECO:0000256" key="5">
    <source>
        <dbReference type="SAM" id="MobiDB-lite"/>
    </source>
</evidence>
<feature type="compositionally biased region" description="Low complexity" evidence="5">
    <location>
        <begin position="31"/>
        <end position="49"/>
    </location>
</feature>
<evidence type="ECO:0000256" key="4">
    <source>
        <dbReference type="ARBA" id="ARBA00022729"/>
    </source>
</evidence>
<evidence type="ECO:0000313" key="8">
    <source>
        <dbReference type="EMBL" id="MBE5038538.1"/>
    </source>
</evidence>
<dbReference type="Gene3D" id="3.90.76.10">
    <property type="entry name" value="Dipeptide-binding Protein, Domain 1"/>
    <property type="match status" value="1"/>
</dbReference>
<feature type="domain" description="Solute-binding protein family 5" evidence="7">
    <location>
        <begin position="97"/>
        <end position="481"/>
    </location>
</feature>
<accession>A0ABR9R5W0</accession>
<evidence type="ECO:0000313" key="9">
    <source>
        <dbReference type="Proteomes" id="UP000768567"/>
    </source>
</evidence>
<proteinExistence type="inferred from homology"/>